<feature type="domain" description="Trimeric autotransporter adhesin YadA-like head" evidence="12">
    <location>
        <begin position="190"/>
        <end position="216"/>
    </location>
</feature>
<organism evidence="15 16">
    <name type="scientific">Actinobacillus delphinicola</name>
    <dbReference type="NCBI Taxonomy" id="51161"/>
    <lineage>
        <taxon>Bacteria</taxon>
        <taxon>Pseudomonadati</taxon>
        <taxon>Pseudomonadota</taxon>
        <taxon>Gammaproteobacteria</taxon>
        <taxon>Pasteurellales</taxon>
        <taxon>Pasteurellaceae</taxon>
        <taxon>Actinobacillus</taxon>
    </lineage>
</organism>
<evidence type="ECO:0000256" key="10">
    <source>
        <dbReference type="ARBA" id="ARBA00023237"/>
    </source>
</evidence>
<feature type="domain" description="Trimeric autotransporter adhesin YadA-like stalk" evidence="13">
    <location>
        <begin position="3466"/>
        <end position="3503"/>
    </location>
</feature>
<keyword evidence="16" id="KW-1185">Reference proteome</keyword>
<dbReference type="InterPro" id="IPR008640">
    <property type="entry name" value="Adhesin_Head_dom"/>
</dbReference>
<evidence type="ECO:0000256" key="6">
    <source>
        <dbReference type="ARBA" id="ARBA00022692"/>
    </source>
</evidence>
<gene>
    <name evidence="15" type="ORF">NCTC12871_01715</name>
</gene>
<evidence type="ECO:0000313" key="16">
    <source>
        <dbReference type="Proteomes" id="UP000279799"/>
    </source>
</evidence>
<feature type="domain" description="Trimeric autotransporter adhesin YadA-like stalk" evidence="13">
    <location>
        <begin position="4273"/>
        <end position="4308"/>
    </location>
</feature>
<name>A0A448TW81_9PAST</name>
<evidence type="ECO:0000256" key="9">
    <source>
        <dbReference type="ARBA" id="ARBA00023136"/>
    </source>
</evidence>
<feature type="domain" description="Trimeric autotransporter adhesin YadA-like stalk" evidence="13">
    <location>
        <begin position="1937"/>
        <end position="1968"/>
    </location>
</feature>
<dbReference type="SUPFAM" id="SSF101967">
    <property type="entry name" value="Adhesin YadA, collagen-binding domain"/>
    <property type="match status" value="5"/>
</dbReference>
<comment type="similarity">
    <text evidence="3">Belongs to the autotransporter-2 (AT-2) (TC 1.B.40) family.</text>
</comment>
<evidence type="ECO:0000256" key="1">
    <source>
        <dbReference type="ARBA" id="ARBA00004241"/>
    </source>
</evidence>
<feature type="domain" description="Trimeric autotransporter adhesin YadA-like head" evidence="12">
    <location>
        <begin position="218"/>
        <end position="244"/>
    </location>
</feature>
<evidence type="ECO:0000259" key="14">
    <source>
        <dbReference type="Pfam" id="PF13018"/>
    </source>
</evidence>
<evidence type="ECO:0000256" key="7">
    <source>
        <dbReference type="ARBA" id="ARBA00022729"/>
    </source>
</evidence>
<dbReference type="InterPro" id="IPR008635">
    <property type="entry name" value="Coiled_stalk_dom"/>
</dbReference>
<dbReference type="GO" id="GO:0009279">
    <property type="term" value="C:cell outer membrane"/>
    <property type="evidence" value="ECO:0007669"/>
    <property type="project" value="UniProtKB-SubCell"/>
</dbReference>
<reference evidence="15 16" key="1">
    <citation type="submission" date="2018-12" db="EMBL/GenBank/DDBJ databases">
        <authorList>
            <consortium name="Pathogen Informatics"/>
        </authorList>
    </citation>
    <scope>NUCLEOTIDE SEQUENCE [LARGE SCALE GENOMIC DNA]</scope>
    <source>
        <strain evidence="15 16">NCTC12871</strain>
    </source>
</reference>
<keyword evidence="5" id="KW-1134">Transmembrane beta strand</keyword>
<keyword evidence="8" id="KW-0653">Protein transport</keyword>
<feature type="domain" description="Trimeric autotransporter adhesin YadA-like stalk" evidence="13">
    <location>
        <begin position="1577"/>
        <end position="1612"/>
    </location>
</feature>
<keyword evidence="6" id="KW-0812">Transmembrane</keyword>
<protein>
    <submittedName>
        <fullName evidence="15">Autotransporter adhesin</fullName>
    </submittedName>
</protein>
<dbReference type="Gene3D" id="3.30.1300.30">
    <property type="entry name" value="GSPII I/J protein-like"/>
    <property type="match status" value="1"/>
</dbReference>
<dbReference type="KEGG" id="adp:NCTC12871_01715"/>
<feature type="domain" description="Trimeric autotransporter adhesin YadA-like head" evidence="12">
    <location>
        <begin position="354"/>
        <end position="380"/>
    </location>
</feature>
<evidence type="ECO:0000259" key="11">
    <source>
        <dbReference type="Pfam" id="PF03895"/>
    </source>
</evidence>
<dbReference type="Gene3D" id="2.150.10.10">
    <property type="entry name" value="Serralysin-like metalloprotease, C-terminal"/>
    <property type="match status" value="5"/>
</dbReference>
<comment type="subcellular location">
    <subcellularLocation>
        <location evidence="2">Cell outer membrane</location>
    </subcellularLocation>
    <subcellularLocation>
        <location evidence="1">Cell surface</location>
    </subcellularLocation>
</comment>
<dbReference type="Pfam" id="PF03895">
    <property type="entry name" value="YadA_anchor"/>
    <property type="match status" value="1"/>
</dbReference>
<dbReference type="CDD" id="cd12820">
    <property type="entry name" value="LbR_YadA-like"/>
    <property type="match status" value="2"/>
</dbReference>
<dbReference type="SUPFAM" id="SSF54523">
    <property type="entry name" value="Pili subunits"/>
    <property type="match status" value="1"/>
</dbReference>
<feature type="domain" description="Trimeric autotransporter adhesin YadA-like stalk" evidence="13">
    <location>
        <begin position="4863"/>
        <end position="4893"/>
    </location>
</feature>
<dbReference type="Gene3D" id="6.20.50.100">
    <property type="match status" value="1"/>
</dbReference>
<evidence type="ECO:0000259" key="12">
    <source>
        <dbReference type="Pfam" id="PF05658"/>
    </source>
</evidence>
<evidence type="ECO:0000259" key="13">
    <source>
        <dbReference type="Pfam" id="PF05662"/>
    </source>
</evidence>
<evidence type="ECO:0000256" key="8">
    <source>
        <dbReference type="ARBA" id="ARBA00022927"/>
    </source>
</evidence>
<dbReference type="OrthoDB" id="5663068at2"/>
<keyword evidence="7" id="KW-0732">Signal</keyword>
<keyword evidence="9" id="KW-0472">Membrane</keyword>
<proteinExistence type="inferred from homology"/>
<feature type="domain" description="Trimeric autotransporter adhesin YadA-like head" evidence="12">
    <location>
        <begin position="162"/>
        <end position="185"/>
    </location>
</feature>
<evidence type="ECO:0000256" key="3">
    <source>
        <dbReference type="ARBA" id="ARBA00005848"/>
    </source>
</evidence>
<feature type="domain" description="Trimeric autotransporter adhesin YadA-like head" evidence="12">
    <location>
        <begin position="284"/>
        <end position="305"/>
    </location>
</feature>
<feature type="domain" description="Trimeric autotransporter adhesin YadA-like head" evidence="12">
    <location>
        <begin position="89"/>
        <end position="104"/>
    </location>
</feature>
<dbReference type="EMBL" id="LR134510">
    <property type="protein sequence ID" value="VEJ10205.1"/>
    <property type="molecule type" value="Genomic_DNA"/>
</dbReference>
<dbReference type="Pfam" id="PF05658">
    <property type="entry name" value="YadA_head"/>
    <property type="match status" value="10"/>
</dbReference>
<feature type="domain" description="Trimeric autotransporter adhesin YadA-like C-terminal membrane anchor" evidence="11">
    <location>
        <begin position="4931"/>
        <end position="4991"/>
    </location>
</feature>
<evidence type="ECO:0000256" key="5">
    <source>
        <dbReference type="ARBA" id="ARBA00022452"/>
    </source>
</evidence>
<keyword evidence="4" id="KW-0813">Transport</keyword>
<feature type="domain" description="Trimeric autotransporter adhesin YadA-like stalk" evidence="13">
    <location>
        <begin position="2378"/>
        <end position="2411"/>
    </location>
</feature>
<dbReference type="SMART" id="SM00710">
    <property type="entry name" value="PbH1"/>
    <property type="match status" value="11"/>
</dbReference>
<dbReference type="GO" id="GO:0015031">
    <property type="term" value="P:protein transport"/>
    <property type="evidence" value="ECO:0007669"/>
    <property type="project" value="UniProtKB-KW"/>
</dbReference>
<dbReference type="Pfam" id="PF13018">
    <property type="entry name" value="ESPR"/>
    <property type="match status" value="1"/>
</dbReference>
<feature type="domain" description="Trimeric autotransporter adhesin YadA-like head" evidence="12">
    <location>
        <begin position="246"/>
        <end position="272"/>
    </location>
</feature>
<dbReference type="InterPro" id="IPR011049">
    <property type="entry name" value="Serralysin-like_metalloprot_C"/>
</dbReference>
<dbReference type="Gene3D" id="1.20.5.170">
    <property type="match status" value="1"/>
</dbReference>
<dbReference type="GO" id="GO:0009986">
    <property type="term" value="C:cell surface"/>
    <property type="evidence" value="ECO:0007669"/>
    <property type="project" value="UniProtKB-SubCell"/>
</dbReference>
<feature type="domain" description="Trimeric autotransporter adhesin YadA-like stalk" evidence="13">
    <location>
        <begin position="4711"/>
        <end position="4751"/>
    </location>
</feature>
<dbReference type="InterPro" id="IPR006626">
    <property type="entry name" value="PbH1"/>
</dbReference>
<evidence type="ECO:0000256" key="4">
    <source>
        <dbReference type="ARBA" id="ARBA00022448"/>
    </source>
</evidence>
<dbReference type="RefSeq" id="WP_126600738.1">
    <property type="nucleotide sequence ID" value="NZ_LR134510.1"/>
</dbReference>
<evidence type="ECO:0000313" key="15">
    <source>
        <dbReference type="EMBL" id="VEJ10205.1"/>
    </source>
</evidence>
<feature type="domain" description="Trimeric autotransporter adhesin YadA-like head" evidence="12">
    <location>
        <begin position="111"/>
        <end position="130"/>
    </location>
</feature>
<dbReference type="SUPFAM" id="SSF101999">
    <property type="entry name" value="Trimeric adhesin"/>
    <property type="match status" value="1"/>
</dbReference>
<feature type="domain" description="Trimeric autotransporter adhesin YadA-like head" evidence="12">
    <location>
        <begin position="136"/>
        <end position="158"/>
    </location>
</feature>
<feature type="domain" description="ESPR" evidence="14">
    <location>
        <begin position="1"/>
        <end position="35"/>
    </location>
</feature>
<feature type="domain" description="Trimeric autotransporter adhesin YadA-like head" evidence="12">
    <location>
        <begin position="307"/>
        <end position="332"/>
    </location>
</feature>
<accession>A0A448TW81</accession>
<dbReference type="InterPro" id="IPR045584">
    <property type="entry name" value="Pilin-like"/>
</dbReference>
<feature type="domain" description="Trimeric autotransporter adhesin YadA-like stalk" evidence="13">
    <location>
        <begin position="427"/>
        <end position="458"/>
    </location>
</feature>
<dbReference type="Gene3D" id="2.20.70.140">
    <property type="match status" value="11"/>
</dbReference>
<dbReference type="InterPro" id="IPR024973">
    <property type="entry name" value="ESPR"/>
</dbReference>
<dbReference type="InterPro" id="IPR005594">
    <property type="entry name" value="YadA_C"/>
</dbReference>
<evidence type="ECO:0000256" key="2">
    <source>
        <dbReference type="ARBA" id="ARBA00004442"/>
    </source>
</evidence>
<keyword evidence="10" id="KW-0998">Cell outer membrane</keyword>
<feature type="domain" description="Trimeric autotransporter adhesin YadA-like stalk" evidence="13">
    <location>
        <begin position="4457"/>
        <end position="4488"/>
    </location>
</feature>
<dbReference type="Proteomes" id="UP000279799">
    <property type="component" value="Chromosome"/>
</dbReference>
<dbReference type="Pfam" id="PF05662">
    <property type="entry name" value="YadA_stalk"/>
    <property type="match status" value="9"/>
</dbReference>
<sequence>MNKIFKVIFNKTTQRFVVVSELGKSTNRDKSQVLTKTTSLINRSIHSIFMLSLAALTVQNAMADSVAIGKNEYFKTTATSWDKGAAQGNAVASGENSVAVGNNSSSGGTVSVAVGSLANSSGYGSVAIGNVSNSQGGYSTALGGAAQAVGLNSTALGNTSSAAGNNTVAVGYSANAQSDNSTAIGEGSQATAQNSSAFGNSAIASGNNALAVGIGAQATALDTTVLGTLAKATQQNAIAIGANALAQGAESIAQGNEARAMMDQSIAIGYNTSAESNNKQASRGIAIGYNTHAENEAALAIGSSSMASADSSTAIGRGAIAAGNAAIAIGNYTSNEIKQYSDVQDVPLTLRTLASGNNSLALGSSAHAMADDSVALGSNSVADRTKGLEGYDVSLPSSNGISPNTSPIWKATEAAIAVGNGAKVTRQITGVAAGTKDTDAVNVAQLKQVKSQYVADNGSIISRKPSEVLSLTGGATTGVADSIKTTGDANGTIRFQVSNTLNGMNKITFGMPNQANSNDTVSISTNGISAGNKVISNVASGGTTTTNAANIGDIDKAINPIKKQVGENQQNILDNKNNIKSNKSSINTINEKLNNGLSFVADNHVAVSKKLGQTLELSGGANQNNLTNNNIGVNVENGKINIQLAKDIKGLNSIIAGSTKIDTHGVVITNGPSITTAGIDAGNQVISNVESGGNTDTNAANIGDVKKFIHPIQIEADQNKLDILDNLDKIYHNVNLISDNTNKITSNQKAINNVETTVNKGISFSADSGNVNKKLGGTLHLTGGANKSKLTTDNIGVNIDNQGNVHIQLAKDLTGLDSIQIKNGPSITTSGINAGNKVISNVASGGKTATNAANIGDVQNAVKPIKTELTQNKKDIASNLQNIDTNKEKIAENAKNIQGNTSKITTNENSINTINTTLEKGISFSGDTGHVNKKLGETLEFIGGAKQTDLTKGNIGVNVENGKIDIQLAKDLKGLDSVTVGNTKINNQGISITGGPSITTSGINAGAKVISNVASGGTTTTNAANIGDVQNAVKPIKTELAQNKKDIASNLQNIDTNKEKIAENTKNIQGNTSKITTNENSINTINTTLEKGISFSGDTGHVNKKLGETLEFIGGAKQTDLTKGNIGVNVENGKIDIQLAKDLKGLDSVTVGNTKINNQGISITGGPSITTSGINAGAKVISNVASGGDVGTNAANISDVKRFIAPVQSEVNTNKLNIKNNSNKIDENATKIANNVSSINTINSTLDKGLTFIGDSGKVNEKLGDTLHFTGGANKSKLTTDNIGVNIDKQGNVNIQLAKDLKGLDSVAVGNTTINTQGITITGGPSITTSGINADNKVISNVASGGKTATNAANIGDVQNAVNPIKEDVQVNTNEITDLKNNTIQLGGNNNSTTDKQKLSQANGIKFDILGTDGINTQATANKVTLSLDKATVRGLAQEAIKVVDGQHTTVTEKTVGNTKQYAVNVKTDGSITTGNKGIVTGGVVKAALDDQVLGYSANKDAKATSPQKTVKLSEGLDFNNGQNTTVTVGNNGQVTYNIKSDLTNIHSIANQGTKIALGDNGVTMSNGRGADVQLHGIQAGTNATDAANVGQLTKVAGNTDEISVETSTNTTGGKTYTLSLAPQLKNEIAQNKAEASKHSSIVAENDSLTVTHATTNTAGGTEYKVAVNLGTVSDSNQTQAVSGSAVKTYVDAKQFGLTAGDGQHISKALDDTIVVKGANNQSNIVTKIENGALTIGLTQAAQNKLQQAEINKTAIAKIGNIVGMDGIIVSGNPNVKNGTVTLKLDNAVVQAEAKKAIKVVSGNHTSVTETTDGTATHYAVNVVTNGEVKEGNTGIVTGGVVKTALDDQVLGYSANKDAKATSPQKTVKLSEGLDFKNGQNTTVTVGDNGQVTYDINSRLTDIHSIANQGAEIALDNNGVTMSNGHGADVQLHGIQSGTNSTDAANVGQLTQVTGTNGEIKVTGTKNAAGGKTYTVNIDPSLKQQINDNTAQAAKHSEVISPDHTISVTQNAETAAGGKIYQVEVNKGNIAVNATTGVITQPTDADSNKFVDAKSLSAALSHMGFVVKSGSDKVNEGQIIHSGNEITFTAGDNMQVIRNGSTFTFATSKTPTFNSITVGNSTNNPIIINQNGINAGDKVISHVKSGGTIADNAANIGDVQSAVNPIKEATQVNHQNITKLQNNTLQIGAGNNTVTDTQKLSKAGGLKFDIVGEDGVNTTATGNEIKVSLDKDSVRHLAQEAVKVIDGTHTTVTTGKAGNATTYQINVKTDGKVVNGNEGIVTGGAVKTALDNQVIGYSANKKADATQAQQTIKLSQGLDFINGTNTTAKVEAGGKVTYNVNANLTGMSSIAGNGSKIIFNKDGITLGNSAHQAPIVLHGVKAGEQNTDAANVGQLTKVKGTTGQLDVGISGTTATGKTYTISLDPAVTQHIQTNTIEAKKHSSVVAEGNGLTVTNTTENSVGGTEYKVALKLGDVASTNTTQAVSGSAVKTYVDAQEFGLTAGDNNTLSHHLGNAISVKGADNQANIVTKIENGALTIGLTKAAQDKLQQADTNKNAIANIGDIVGDNGITVTGNANVKNGAVTLKLNDNVVRGLAKEAVKVTHGKNTTVTASTVGDATNYAVNVITDGQVKAGNNGIVTGNTVHAALMPMAKDIAGNKTQIQQNAHTINQGLQFGADSATATGANPVTNKLGSQIDIKGDGKNIHTTVAQTISNGKTDTIISVNLAKNLTDLSGVHIANGPSMTTAGINAGDKQITHVASGLQGQSIDKATGSTLQNAANIGDIQTAIKPIEQDVATNKQDITTNKTTIVRNTQRIDTVQSTLNKGLSFSADSGNVNKRLGDTLHFAGGADKAKLTDHNIGVNVENGVIQIQLAKNLTGLDSVTVGNTKLDNTGITITGGPSITSTGINAGDKQITNVASGLGHQTLDDADSATLMHAANIGDLKNAIMPVKEAVNVNKTSITALGNNTIVLGGDKNSRTEQQHLNKQHGLQFNIVGNDDIVTTASGDQVAVQLSSATKAKIDHAADNDLSNLTSKADKVITGLGTIVKTDGIASVSETQNAQTGQATYTVTVQANGHVAAGDQNAVSGDTVHKALVAGNAALTDKGFSLAGDAGNTVHKNLGETIKLAGDTNITTTGVNQAGEVKITLNKALKNLNSVQAGNTTLNNDGVTIANGPAMTSTGINAGNKQITNVASGLSNGQTLENATQTTLQHAANLGDLKTAITPIQQAVTHNQTSIATNKTTIDNVQTQVNKGLNFVGDNHNAQNTATTINEALGGTLSIVGGADKSQLTDNNIGVNVENGKIRVQLAQNLTHLTGVHILNGPAMTTAGINAANKQITDVASGLGQGQTLENADQATLRHAANIADLKQAVTTVKTDMSNQTLAYSANNTAAKPQKTVKLSEGLNFFNGSNTTVTVADNGKVTYNLNSALTNIQSVSGENAQIALGKNGITVGDKAHAPVAIHGVKAGQAQTDATNVGQLTKVEGQSKEVIVKGTANATGGTTYHVSLAPNVTQAIADNKAEAAKHSEVISENHSLNITADKTTATGGKIYNVEVATTNLNVANGKVVMPSHQAENNVDAAASNKFVTAGNMANVLNNIGFTLQAQGKNGSLIKAGSQVNLANTDGNIHIEKTATNGDVTFNLNKSLNLDAQNQGSVSGLQNHLVATTDAKAVSPTISTQIEHQAATVGDVLHAGWNIAQGTVNKGVINPYNTVSFANGNATTATVSTEKNGQVSVKYGVNVDDNTIKIKDGKLEAIIPKNTAIMDLQVGADNTQNSATQKVAPITLDQKNHAISILGTDNEVTTQVVGNNVKVALASKVKNELAKGLLHTTVSKGNNITITPTKATATQGANYQVSLNADLNGIASIRNGDTATGTQITLDAHSKNVNVHDAHISQIQSAIADQSGQNYLDKLHAAQNQATTAQDAVNVTDLANTATALNNTIANKVTNLEMQYQGDNTQVTIKRKPSEILTLNGGATSGLDDSIQTVGNANGSITFKVSKTLNGMSNITFEKPADSQSNSPAVSIGKNGISAGNQQIKHVLSGGDIDTNAANIGDVKKAIAPVQQQVTQNKASIELNTNALNKMGTVEIAGDGGLEITSANKNLKDGNVTISLNSISVANHLMDSAAAKNALQAGLGDGENKAGDKGLINGNTLHDALGNLSDGIKAQGLNFVGDNYQAADTNTQIHKPLGSTLTIVGGASKGALTENNIGVNVENGEMKVQLAKELKGLLSVQAGSTVLNDNGVTIKNGPSITKQGIDAAYHIVRNVSAGNISDNSNDAINGSQFKKLGNLLGLTTNAAKTGFNLPHFHSLKDIMGANTVAPTSFTGAIDNLTDVVNKGFIFEGNSSHVGKHGNQQYLGSTLHIVGSTVPIQDDSDYSSQNLTTVYVKDAQGNGKIIIKMDDKPTFKAVTLTNGAGATVVSPDGLTIEDQAGKSHISLTQQGLNNGGHVISNVHAGKNVTDAVNVGQLDHAKADLTNSGLQFGADKASTATGSNPVTNKLGSRVDIKGDDQNISTTVSQNAQTGDTTIKVKLAPKISVDSVHAKDNIQIGDNVTINRNGLTIKNGPSLTTDGLNNDNKQIINVASGLGDTKLSDAKGSMLTNAVNVGDLKQAVKDMDTHISDQVNKVGLKYKANDGKTHHLNLNNDVLTFKDGKNTKASINANGEVSYDVAPDLTGIKTISGGPNGAKISLSQNDKTISIHGGKLTDVAKGRVTKDSTDAVNGGQLFDTNQKVAENTANIQSNTTMLKHGLNLVGNSGSGNQQLGSTLKIEGSAKDENATYSSDNITTTYQQDDHGNGVVKVEMKDNPTFKSVDVAGNNGEEGTHISSKGVTVKSADGKDQVSVTAKGLNNGGNVISNVADGKAPTDAVNRRQLDKVEKDVDILRKGIVGNVGREISDMQQRISKNRKEANAGSAAAIAAANLPQPFLAGRSMVSAAVGSYRNQQAISVGLSRISDNGKWIIKSSLSEDTQHNFGVGAGFGYQW</sequence>